<sequence>MIHLLVGPSCTSCRKAKKWFTNYGIEFEERNIINEPLNSNELKLILSMTETGIEEILSTRSIVYQKLNIDFDELSMSQLLVLLSQYPQLLKRPIIYDDHRLQVGYNEEDIRIFMPKKLRKVARMDLYRENVDVLCGDIITNLH</sequence>
<accession>A0ABS3LEJ3</accession>
<evidence type="ECO:0000256" key="1">
    <source>
        <dbReference type="ARBA" id="ARBA00023157"/>
    </source>
</evidence>
<protein>
    <submittedName>
        <fullName evidence="4">Transcriptional regulator Spx</fullName>
    </submittedName>
</protein>
<comment type="caution">
    <text evidence="4">The sequence shown here is derived from an EMBL/GenBank/DDBJ whole genome shotgun (WGS) entry which is preliminary data.</text>
</comment>
<dbReference type="InterPro" id="IPR006660">
    <property type="entry name" value="Arsenate_reductase-like"/>
</dbReference>
<dbReference type="NCBIfam" id="NF002459">
    <property type="entry name" value="PRK01655.1"/>
    <property type="match status" value="1"/>
</dbReference>
<evidence type="ECO:0000313" key="5">
    <source>
        <dbReference type="Proteomes" id="UP000664601"/>
    </source>
</evidence>
<name>A0ABS3LEJ3_9ENTE</name>
<dbReference type="SUPFAM" id="SSF52833">
    <property type="entry name" value="Thioredoxin-like"/>
    <property type="match status" value="1"/>
</dbReference>
<dbReference type="Proteomes" id="UP000664601">
    <property type="component" value="Unassembled WGS sequence"/>
</dbReference>
<dbReference type="InterPro" id="IPR036249">
    <property type="entry name" value="Thioredoxin-like_sf"/>
</dbReference>
<dbReference type="Gene3D" id="3.40.30.10">
    <property type="entry name" value="Glutaredoxin"/>
    <property type="match status" value="1"/>
</dbReference>
<keyword evidence="1" id="KW-1015">Disulfide bond</keyword>
<organism evidence="4 5">
    <name type="scientific">Candidatus Enterococcus moelleringii</name>
    <dbReference type="NCBI Taxonomy" id="2815325"/>
    <lineage>
        <taxon>Bacteria</taxon>
        <taxon>Bacillati</taxon>
        <taxon>Bacillota</taxon>
        <taxon>Bacilli</taxon>
        <taxon>Lactobacillales</taxon>
        <taxon>Enterococcaceae</taxon>
        <taxon>Enterococcus</taxon>
    </lineage>
</organism>
<dbReference type="EMBL" id="JAFREM010000029">
    <property type="protein sequence ID" value="MBO1308050.1"/>
    <property type="molecule type" value="Genomic_DNA"/>
</dbReference>
<dbReference type="PANTHER" id="PTHR30041:SF7">
    <property type="entry name" value="GLOBAL TRANSCRIPTIONAL REGULATOR SPX"/>
    <property type="match status" value="1"/>
</dbReference>
<evidence type="ECO:0000256" key="3">
    <source>
        <dbReference type="PROSITE-ProRule" id="PRU01282"/>
    </source>
</evidence>
<comment type="similarity">
    <text evidence="3">Belongs to the ArsC family.</text>
</comment>
<reference evidence="4 5" key="1">
    <citation type="submission" date="2021-03" db="EMBL/GenBank/DDBJ databases">
        <title>Enterococcal diversity collection.</title>
        <authorList>
            <person name="Gilmore M.S."/>
            <person name="Schwartzman J."/>
            <person name="Van Tyne D."/>
            <person name="Martin M."/>
            <person name="Earl A.M."/>
            <person name="Manson A.L."/>
            <person name="Straub T."/>
            <person name="Salamzade R."/>
            <person name="Saavedra J."/>
            <person name="Lebreton F."/>
            <person name="Prichula J."/>
            <person name="Schaufler K."/>
            <person name="Gaca A."/>
            <person name="Sgardioli B."/>
            <person name="Wagenaar J."/>
            <person name="Strong T."/>
        </authorList>
    </citation>
    <scope>NUCLEOTIDE SEQUENCE [LARGE SCALE GENOMIC DNA]</scope>
    <source>
        <strain evidence="4 5">669A</strain>
    </source>
</reference>
<keyword evidence="2" id="KW-0676">Redox-active center</keyword>
<dbReference type="PROSITE" id="PS51353">
    <property type="entry name" value="ARSC"/>
    <property type="match status" value="1"/>
</dbReference>
<gene>
    <name evidence="4" type="primary">spx</name>
    <name evidence="4" type="ORF">JZO70_17880</name>
</gene>
<dbReference type="InterPro" id="IPR006504">
    <property type="entry name" value="Tscrpt_reg_Spx/MgsR"/>
</dbReference>
<evidence type="ECO:0000313" key="4">
    <source>
        <dbReference type="EMBL" id="MBO1308050.1"/>
    </source>
</evidence>
<dbReference type="RefSeq" id="WP_207675112.1">
    <property type="nucleotide sequence ID" value="NZ_JAFREM010000029.1"/>
</dbReference>
<dbReference type="NCBIfam" id="TIGR01617">
    <property type="entry name" value="arsC_related"/>
    <property type="match status" value="1"/>
</dbReference>
<evidence type="ECO:0000256" key="2">
    <source>
        <dbReference type="ARBA" id="ARBA00023284"/>
    </source>
</evidence>
<proteinExistence type="inferred from homology"/>
<keyword evidence="5" id="KW-1185">Reference proteome</keyword>
<dbReference type="PANTHER" id="PTHR30041">
    <property type="entry name" value="ARSENATE REDUCTASE"/>
    <property type="match status" value="1"/>
</dbReference>
<dbReference type="CDD" id="cd03032">
    <property type="entry name" value="ArsC_Spx"/>
    <property type="match status" value="1"/>
</dbReference>
<dbReference type="Pfam" id="PF03960">
    <property type="entry name" value="ArsC"/>
    <property type="match status" value="1"/>
</dbReference>